<sequence length="381" mass="43036">MLLISPQAMPVTLTILLAKDEVEKTDSNLELTKLSAGPVTCIDFHFGTSTSSFISFCAGDIDQHEANRDPIVLQNLSTRSESCTANITDMNTRFCNVEKDEQGRDKMALSTLYEPFVAPSELHSRLHNACHTQYPCSLTRSQDLHVQYKPKRSTKPPQTPIIRASDESKAQKKKKTSNAFFLYRSYVLANNLLPTDVKHQNDASRVAAQMWRDESQRTRIHFFSLAEEMRKKQREMEENELYTLEPPVPELSPSSTMSSRSLYDSPPPTPSSPCIRTPPAPKIRPRDLTSSLLTSSSSSWEITPELQPEMIPEPNYDAPFLSPLSEEWYSSYPTSSLAFPHDFGYSTTDSCRRQTCSYPPVAHFVFPSANDIPFSLLCYDN</sequence>
<protein>
    <recommendedName>
        <fullName evidence="3">HMG box domain-containing protein</fullName>
    </recommendedName>
</protein>
<dbReference type="EMBL" id="LNZH02000214">
    <property type="protein sequence ID" value="OCB84771.1"/>
    <property type="molecule type" value="Genomic_DNA"/>
</dbReference>
<feature type="region of interest" description="Disordered" evidence="2">
    <location>
        <begin position="234"/>
        <end position="299"/>
    </location>
</feature>
<dbReference type="SUPFAM" id="SSF47095">
    <property type="entry name" value="HMG-box"/>
    <property type="match status" value="1"/>
</dbReference>
<evidence type="ECO:0000313" key="5">
    <source>
        <dbReference type="Proteomes" id="UP000757232"/>
    </source>
</evidence>
<dbReference type="PROSITE" id="PS50118">
    <property type="entry name" value="HMG_BOX_2"/>
    <property type="match status" value="1"/>
</dbReference>
<dbReference type="InterPro" id="IPR036910">
    <property type="entry name" value="HMG_box_dom_sf"/>
</dbReference>
<evidence type="ECO:0000259" key="3">
    <source>
        <dbReference type="PROSITE" id="PS50118"/>
    </source>
</evidence>
<keyword evidence="5" id="KW-1185">Reference proteome</keyword>
<feature type="compositionally biased region" description="Low complexity" evidence="2">
    <location>
        <begin position="288"/>
        <end position="299"/>
    </location>
</feature>
<gene>
    <name evidence="4" type="ORF">A7U60_g8296</name>
</gene>
<evidence type="ECO:0000256" key="1">
    <source>
        <dbReference type="PROSITE-ProRule" id="PRU00267"/>
    </source>
</evidence>
<dbReference type="SMART" id="SM00398">
    <property type="entry name" value="HMG"/>
    <property type="match status" value="1"/>
</dbReference>
<reference evidence="4" key="1">
    <citation type="submission" date="2016-06" db="EMBL/GenBank/DDBJ databases">
        <title>Draft Genome sequence of the fungus Inonotus baumii.</title>
        <authorList>
            <person name="Zhu H."/>
            <person name="Lin W."/>
        </authorList>
    </citation>
    <scope>NUCLEOTIDE SEQUENCE</scope>
    <source>
        <strain evidence="4">821</strain>
    </source>
</reference>
<keyword evidence="1" id="KW-0238">DNA-binding</keyword>
<proteinExistence type="predicted"/>
<comment type="caution">
    <text evidence="4">The sequence shown here is derived from an EMBL/GenBank/DDBJ whole genome shotgun (WGS) entry which is preliminary data.</text>
</comment>
<dbReference type="OrthoDB" id="6247875at2759"/>
<feature type="DNA-binding region" description="HMG box" evidence="1">
    <location>
        <begin position="173"/>
        <end position="243"/>
    </location>
</feature>
<dbReference type="Proteomes" id="UP000757232">
    <property type="component" value="Unassembled WGS sequence"/>
</dbReference>
<dbReference type="Gene3D" id="1.10.30.10">
    <property type="entry name" value="High mobility group box domain"/>
    <property type="match status" value="1"/>
</dbReference>
<dbReference type="InterPro" id="IPR009071">
    <property type="entry name" value="HMG_box_dom"/>
</dbReference>
<evidence type="ECO:0000256" key="2">
    <source>
        <dbReference type="SAM" id="MobiDB-lite"/>
    </source>
</evidence>
<dbReference type="GO" id="GO:0003677">
    <property type="term" value="F:DNA binding"/>
    <property type="evidence" value="ECO:0007669"/>
    <property type="project" value="UniProtKB-UniRule"/>
</dbReference>
<evidence type="ECO:0000313" key="4">
    <source>
        <dbReference type="EMBL" id="OCB84771.1"/>
    </source>
</evidence>
<feature type="compositionally biased region" description="Low complexity" evidence="2">
    <location>
        <begin position="251"/>
        <end position="261"/>
    </location>
</feature>
<accession>A0A9Q5HRU5</accession>
<feature type="region of interest" description="Disordered" evidence="2">
    <location>
        <begin position="148"/>
        <end position="171"/>
    </location>
</feature>
<organism evidence="4 5">
    <name type="scientific">Sanghuangporus baumii</name>
    <name type="common">Phellinus baumii</name>
    <dbReference type="NCBI Taxonomy" id="108892"/>
    <lineage>
        <taxon>Eukaryota</taxon>
        <taxon>Fungi</taxon>
        <taxon>Dikarya</taxon>
        <taxon>Basidiomycota</taxon>
        <taxon>Agaricomycotina</taxon>
        <taxon>Agaricomycetes</taxon>
        <taxon>Hymenochaetales</taxon>
        <taxon>Hymenochaetaceae</taxon>
        <taxon>Sanghuangporus</taxon>
    </lineage>
</organism>
<dbReference type="AlphaFoldDB" id="A0A9Q5HRU5"/>
<feature type="compositionally biased region" description="Pro residues" evidence="2">
    <location>
        <begin position="265"/>
        <end position="282"/>
    </location>
</feature>
<keyword evidence="1" id="KW-0539">Nucleus</keyword>
<dbReference type="GO" id="GO:0005634">
    <property type="term" value="C:nucleus"/>
    <property type="evidence" value="ECO:0007669"/>
    <property type="project" value="UniProtKB-UniRule"/>
</dbReference>
<feature type="domain" description="HMG box" evidence="3">
    <location>
        <begin position="173"/>
        <end position="243"/>
    </location>
</feature>
<name>A0A9Q5HRU5_SANBA</name>